<evidence type="ECO:0000256" key="1">
    <source>
        <dbReference type="SAM" id="Phobius"/>
    </source>
</evidence>
<keyword evidence="1" id="KW-1133">Transmembrane helix</keyword>
<accession>B8DKY0</accession>
<organism evidence="2">
    <name type="scientific">Nitratidesulfovibrio vulgaris (strain DSM 19637 / Miyazaki F)</name>
    <name type="common">Desulfovibrio vulgaris</name>
    <dbReference type="NCBI Taxonomy" id="883"/>
    <lineage>
        <taxon>Bacteria</taxon>
        <taxon>Pseudomonadati</taxon>
        <taxon>Thermodesulfobacteriota</taxon>
        <taxon>Desulfovibrionia</taxon>
        <taxon>Desulfovibrionales</taxon>
        <taxon>Desulfovibrionaceae</taxon>
        <taxon>Nitratidesulfovibrio</taxon>
    </lineage>
</organism>
<gene>
    <name evidence="2" type="ordered locus">DvMF_0726</name>
</gene>
<dbReference type="eggNOG" id="ENOG5030TFR">
    <property type="taxonomic scope" value="Bacteria"/>
</dbReference>
<evidence type="ECO:0000313" key="2">
    <source>
        <dbReference type="EMBL" id="ACL07683.1"/>
    </source>
</evidence>
<protein>
    <submittedName>
        <fullName evidence="2">Uncharacterized protein</fullName>
    </submittedName>
</protein>
<feature type="transmembrane region" description="Helical" evidence="1">
    <location>
        <begin position="38"/>
        <end position="64"/>
    </location>
</feature>
<dbReference type="STRING" id="883.DvMF_0726"/>
<dbReference type="EMBL" id="CP001197">
    <property type="protein sequence ID" value="ACL07683.1"/>
    <property type="molecule type" value="Genomic_DNA"/>
</dbReference>
<name>B8DKY0_NITV9</name>
<dbReference type="KEGG" id="dvm:DvMF_0726"/>
<sequence>MTKDDCAGEAGRELQLLQSIAEKVDRVDRRTARMERRAITAGAVAGGISGGLTGGLVAVGITYIKAKLLGG</sequence>
<reference evidence="2" key="1">
    <citation type="submission" date="2008-10" db="EMBL/GenBank/DDBJ databases">
        <title>Complete sequence of Desulfovibrio vulgaris str. 'Miyazaki F'.</title>
        <authorList>
            <person name="Lucas S."/>
            <person name="Copeland A."/>
            <person name="Lapidus A."/>
            <person name="Glavina del Rio T."/>
            <person name="Dalin E."/>
            <person name="Tice H."/>
            <person name="Bruce D."/>
            <person name="Goodwin L."/>
            <person name="Pitluck S."/>
            <person name="Sims D."/>
            <person name="Brettin T."/>
            <person name="Detter J.C."/>
            <person name="Han C."/>
            <person name="Larimer F."/>
            <person name="Land M."/>
            <person name="Hauser L."/>
            <person name="Kyrpides N."/>
            <person name="Mikhailova N."/>
            <person name="Hazen T.C."/>
            <person name="Richardson P."/>
        </authorList>
    </citation>
    <scope>NUCLEOTIDE SEQUENCE</scope>
    <source>
        <strain evidence="2">Miyazaki F</strain>
    </source>
</reference>
<proteinExistence type="predicted"/>
<dbReference type="AlphaFoldDB" id="B8DKY0"/>
<keyword evidence="1" id="KW-0472">Membrane</keyword>
<dbReference type="HOGENOM" id="CLU_199685_0_0_7"/>
<keyword evidence="1" id="KW-0812">Transmembrane</keyword>